<evidence type="ECO:0000256" key="2">
    <source>
        <dbReference type="ARBA" id="ARBA00011255"/>
    </source>
</evidence>
<comment type="subcellular location">
    <subcellularLocation>
        <location evidence="1">Membrane</location>
        <topology evidence="1">Multi-pass membrane protein</topology>
    </subcellularLocation>
    <subcellularLocation>
        <location evidence="11">Mitochondrion inner membrane</location>
        <topology evidence="11">Multi-pass membrane protein</topology>
    </subcellularLocation>
</comment>
<evidence type="ECO:0000256" key="7">
    <source>
        <dbReference type="ARBA" id="ARBA00022989"/>
    </source>
</evidence>
<reference evidence="13 14" key="1">
    <citation type="submission" date="2024-02" db="EMBL/GenBank/DDBJ databases">
        <authorList>
            <person name="Daric V."/>
            <person name="Darras S."/>
        </authorList>
    </citation>
    <scope>NUCLEOTIDE SEQUENCE [LARGE SCALE GENOMIC DNA]</scope>
</reference>
<feature type="region of interest" description="Disordered" evidence="12">
    <location>
        <begin position="422"/>
        <end position="454"/>
    </location>
</feature>
<dbReference type="CDD" id="cd12823">
    <property type="entry name" value="Mrs2_Mfm1p-like"/>
    <property type="match status" value="1"/>
</dbReference>
<sequence length="576" mass="64094">MQTANKLLKVSYCHFYRCEVSNAKSFLSLSSVVRKLSDVNSAKLSLSKKSNKFRVLCADAVGKRSSYEVSKSTLYHELGLTVRDLRFQHANMLAVRNKKIVARFQNLKAIICSDAVLVIDPPFEVDSPDVVDSDVAEFWKTLPFLISGKILYTSSLPLEYRALEAIFTHTLCNFSSTLAELEPSITKLLATLTDPVNLVVDRSLVHVLLKNSARLNTFSTSVNEFCETLEELLECDEDVRDLCISIDVDGENRSLYDAYIFNPFTHNADVQSTTDSNVPESKRDSKFEVYFPRTIHRKHKINLQDEMEMLLDTFLRDAEDISNRVSELKKAIETSNTAILINLDSHRNLLLRLELQLTMGMFSCTLFGMIGIAFGMNLNSGLEEDPISFWVTTGLMFLGSGVCWGYLLRAVKFPNQKSPFLNDISSGNSKPPPAANGGGQDVSSHQPSSSGENGLKHKAVSILGHILAQRYNLAEGASDNDFLKVAATHKSHQSSNTTTITCSTYSDKQSGGFPKFRDVENIDSLYNEERRTRIKTSVCSSNRMKPVGVGPKGTLGVADLLKEHSKRRSFCTSSVI</sequence>
<feature type="transmembrane region" description="Helical" evidence="11">
    <location>
        <begin position="355"/>
        <end position="375"/>
    </location>
</feature>
<keyword evidence="4 11" id="KW-0812">Transmembrane</keyword>
<gene>
    <name evidence="13" type="ORF">CVLEPA_LOCUS23884</name>
</gene>
<evidence type="ECO:0000256" key="11">
    <source>
        <dbReference type="RuleBase" id="RU366042"/>
    </source>
</evidence>
<evidence type="ECO:0000256" key="4">
    <source>
        <dbReference type="ARBA" id="ARBA00022692"/>
    </source>
</evidence>
<dbReference type="Gene3D" id="2.40.128.330">
    <property type="match status" value="1"/>
</dbReference>
<evidence type="ECO:0000256" key="6">
    <source>
        <dbReference type="ARBA" id="ARBA00022946"/>
    </source>
</evidence>
<evidence type="ECO:0000256" key="10">
    <source>
        <dbReference type="ARBA" id="ARBA00093432"/>
    </source>
</evidence>
<keyword evidence="14" id="KW-1185">Reference proteome</keyword>
<evidence type="ECO:0000256" key="5">
    <source>
        <dbReference type="ARBA" id="ARBA00022842"/>
    </source>
</evidence>
<feature type="transmembrane region" description="Helical" evidence="11">
    <location>
        <begin position="387"/>
        <end position="408"/>
    </location>
</feature>
<evidence type="ECO:0000256" key="8">
    <source>
        <dbReference type="ARBA" id="ARBA00023065"/>
    </source>
</evidence>
<comment type="subunit">
    <text evidence="2">Homopentamer.</text>
</comment>
<keyword evidence="6" id="KW-0809">Transit peptide</keyword>
<dbReference type="Gene3D" id="1.20.58.340">
    <property type="entry name" value="Magnesium transport protein CorA, transmembrane region"/>
    <property type="match status" value="1"/>
</dbReference>
<keyword evidence="9 11" id="KW-0472">Membrane</keyword>
<keyword evidence="7 11" id="KW-1133">Transmembrane helix</keyword>
<evidence type="ECO:0000313" key="14">
    <source>
        <dbReference type="Proteomes" id="UP001642483"/>
    </source>
</evidence>
<dbReference type="Proteomes" id="UP001642483">
    <property type="component" value="Unassembled WGS sequence"/>
</dbReference>
<organism evidence="13 14">
    <name type="scientific">Clavelina lepadiformis</name>
    <name type="common">Light-bulb sea squirt</name>
    <name type="synonym">Ascidia lepadiformis</name>
    <dbReference type="NCBI Taxonomy" id="159417"/>
    <lineage>
        <taxon>Eukaryota</taxon>
        <taxon>Metazoa</taxon>
        <taxon>Chordata</taxon>
        <taxon>Tunicata</taxon>
        <taxon>Ascidiacea</taxon>
        <taxon>Aplousobranchia</taxon>
        <taxon>Clavelinidae</taxon>
        <taxon>Clavelina</taxon>
    </lineage>
</organism>
<name>A0ABP0GHT6_CLALP</name>
<comment type="similarity">
    <text evidence="11">Belongs to the CorA metal ion transporter (MIT) (TC 1.A.35) family.</text>
</comment>
<keyword evidence="11" id="KW-0999">Mitochondrion inner membrane</keyword>
<evidence type="ECO:0000256" key="3">
    <source>
        <dbReference type="ARBA" id="ARBA00022448"/>
    </source>
</evidence>
<dbReference type="PANTHER" id="PTHR13890:SF0">
    <property type="entry name" value="MAGNESIUM TRANSPORTER MRS2 HOMOLOG, MITOCHONDRIAL"/>
    <property type="match status" value="1"/>
</dbReference>
<evidence type="ECO:0000256" key="12">
    <source>
        <dbReference type="SAM" id="MobiDB-lite"/>
    </source>
</evidence>
<protein>
    <recommendedName>
        <fullName evidence="11">Magnesium transporter</fullName>
    </recommendedName>
</protein>
<dbReference type="PANTHER" id="PTHR13890">
    <property type="entry name" value="RNA SPLICING PROTEIN MRS2, MITOCHONDRIAL"/>
    <property type="match status" value="1"/>
</dbReference>
<evidence type="ECO:0000313" key="13">
    <source>
        <dbReference type="EMBL" id="CAK8691314.1"/>
    </source>
</evidence>
<feature type="compositionally biased region" description="Polar residues" evidence="12">
    <location>
        <begin position="441"/>
        <end position="452"/>
    </location>
</feature>
<evidence type="ECO:0000256" key="9">
    <source>
        <dbReference type="ARBA" id="ARBA00023136"/>
    </source>
</evidence>
<evidence type="ECO:0000256" key="1">
    <source>
        <dbReference type="ARBA" id="ARBA00004141"/>
    </source>
</evidence>
<comment type="function">
    <text evidence="10">Magnesium transporter that mediates the influx of magnesium into the mitochondrial matrix and regulates magnesium metabolism. Also permeable to calcium, sodium and potassium ions. Required for normal expression of the mitochondrial respiratory complex I subunits. May play a role in maintaining the inner mitochondrial membrane potential.</text>
</comment>
<keyword evidence="11" id="KW-0496">Mitochondrion</keyword>
<dbReference type="InterPro" id="IPR039204">
    <property type="entry name" value="MRS2-like"/>
</dbReference>
<proteinExistence type="inferred from homology"/>
<keyword evidence="8 11" id="KW-0406">Ion transport</keyword>
<keyword evidence="5 11" id="KW-0460">Magnesium</keyword>
<dbReference type="EMBL" id="CAWYQH010000119">
    <property type="protein sequence ID" value="CAK8691314.1"/>
    <property type="molecule type" value="Genomic_DNA"/>
</dbReference>
<keyword evidence="3 11" id="KW-0813">Transport</keyword>
<accession>A0ABP0GHT6</accession>
<dbReference type="Pfam" id="PF22099">
    <property type="entry name" value="MRS2-like"/>
    <property type="match status" value="1"/>
</dbReference>
<comment type="caution">
    <text evidence="13">The sequence shown here is derived from an EMBL/GenBank/DDBJ whole genome shotgun (WGS) entry which is preliminary data.</text>
</comment>